<dbReference type="InterPro" id="IPR051531">
    <property type="entry name" value="N-acetyltransferase"/>
</dbReference>
<evidence type="ECO:0000259" key="1">
    <source>
        <dbReference type="PROSITE" id="PS51186"/>
    </source>
</evidence>
<protein>
    <submittedName>
        <fullName evidence="2">GNAT family N-acetyltransferase</fullName>
    </submittedName>
</protein>
<name>A0ABT6C2P2_9MICO</name>
<feature type="domain" description="N-acetyltransferase" evidence="1">
    <location>
        <begin position="15"/>
        <end position="184"/>
    </location>
</feature>
<dbReference type="InterPro" id="IPR016181">
    <property type="entry name" value="Acyl_CoA_acyltransferase"/>
</dbReference>
<comment type="caution">
    <text evidence="2">The sequence shown here is derived from an EMBL/GenBank/DDBJ whole genome shotgun (WGS) entry which is preliminary data.</text>
</comment>
<accession>A0ABT6C2P2</accession>
<proteinExistence type="predicted"/>
<evidence type="ECO:0000313" key="2">
    <source>
        <dbReference type="EMBL" id="MDF8263107.1"/>
    </source>
</evidence>
<dbReference type="Gene3D" id="3.40.630.30">
    <property type="match status" value="1"/>
</dbReference>
<dbReference type="Proteomes" id="UP001528912">
    <property type="component" value="Unassembled WGS sequence"/>
</dbReference>
<organism evidence="2 3">
    <name type="scientific">Luteipulveratus flavus</name>
    <dbReference type="NCBI Taxonomy" id="3031728"/>
    <lineage>
        <taxon>Bacteria</taxon>
        <taxon>Bacillati</taxon>
        <taxon>Actinomycetota</taxon>
        <taxon>Actinomycetes</taxon>
        <taxon>Micrococcales</taxon>
        <taxon>Dermacoccaceae</taxon>
        <taxon>Luteipulveratus</taxon>
    </lineage>
</organism>
<dbReference type="PANTHER" id="PTHR43792:SF1">
    <property type="entry name" value="N-ACETYLTRANSFERASE DOMAIN-CONTAINING PROTEIN"/>
    <property type="match status" value="1"/>
</dbReference>
<sequence>MTSPSVTWPRRTRRLVLRPYRAEDAGRLLQIRNHPDVWRWLLRTEVDPAAFTQAWADGVADPLDHPAVVELDGAVIGWCSIEVQDGMGQDKAGPSPRSEGLLGYIFDTAYAGHGYAKEAAASMVAAAFDELGLHRVTAGCFADNTPSWKIMESLGMRREQYGVEDSWHAELGWLDGYTYAILDREWAARTETAPTAVAAVR</sequence>
<evidence type="ECO:0000313" key="3">
    <source>
        <dbReference type="Proteomes" id="UP001528912"/>
    </source>
</evidence>
<dbReference type="RefSeq" id="WP_277190896.1">
    <property type="nucleotide sequence ID" value="NZ_JAROAV010000008.1"/>
</dbReference>
<dbReference type="Pfam" id="PF13302">
    <property type="entry name" value="Acetyltransf_3"/>
    <property type="match status" value="1"/>
</dbReference>
<keyword evidence="3" id="KW-1185">Reference proteome</keyword>
<dbReference type="EMBL" id="JAROAV010000008">
    <property type="protein sequence ID" value="MDF8263107.1"/>
    <property type="molecule type" value="Genomic_DNA"/>
</dbReference>
<dbReference type="SUPFAM" id="SSF55729">
    <property type="entry name" value="Acyl-CoA N-acyltransferases (Nat)"/>
    <property type="match status" value="1"/>
</dbReference>
<dbReference type="PROSITE" id="PS51186">
    <property type="entry name" value="GNAT"/>
    <property type="match status" value="1"/>
</dbReference>
<gene>
    <name evidence="2" type="ORF">P4R38_02455</name>
</gene>
<reference evidence="2 3" key="1">
    <citation type="submission" date="2023-03" db="EMBL/GenBank/DDBJ databases">
        <title>YIM 133296 draft genome.</title>
        <authorList>
            <person name="Xiong L."/>
        </authorList>
    </citation>
    <scope>NUCLEOTIDE SEQUENCE [LARGE SCALE GENOMIC DNA]</scope>
    <source>
        <strain evidence="2 3">YIM 133296</strain>
    </source>
</reference>
<dbReference type="InterPro" id="IPR000182">
    <property type="entry name" value="GNAT_dom"/>
</dbReference>
<dbReference type="PANTHER" id="PTHR43792">
    <property type="entry name" value="GNAT FAMILY, PUTATIVE (AFU_ORTHOLOGUE AFUA_3G00765)-RELATED-RELATED"/>
    <property type="match status" value="1"/>
</dbReference>